<dbReference type="EC" id="4.2.1.40" evidence="3"/>
<dbReference type="PANTHER" id="PTHR48080:SF4">
    <property type="entry name" value="GLUCARATE DEHYDRATASE"/>
    <property type="match status" value="1"/>
</dbReference>
<dbReference type="InterPro" id="IPR036849">
    <property type="entry name" value="Enolase-like_C_sf"/>
</dbReference>
<dbReference type="InterPro" id="IPR029065">
    <property type="entry name" value="Enolase_C-like"/>
</dbReference>
<accession>A0A7X6DFV8</accession>
<keyword evidence="6" id="KW-1185">Reference proteome</keyword>
<dbReference type="SFLD" id="SFLDS00001">
    <property type="entry name" value="Enolase"/>
    <property type="match status" value="1"/>
</dbReference>
<dbReference type="SUPFAM" id="SSF51604">
    <property type="entry name" value="Enolase C-terminal domain-like"/>
    <property type="match status" value="1"/>
</dbReference>
<evidence type="ECO:0000256" key="2">
    <source>
        <dbReference type="ARBA" id="ARBA00005183"/>
    </source>
</evidence>
<dbReference type="InterPro" id="IPR034593">
    <property type="entry name" value="DgoD-like"/>
</dbReference>
<comment type="pathway">
    <text evidence="2">Carbohydrate acid metabolism; D-glucarate degradation; 2,5-dioxopentanoate from D-glucarate: step 1/2.</text>
</comment>
<dbReference type="GO" id="GO:0008872">
    <property type="term" value="F:glucarate dehydratase activity"/>
    <property type="evidence" value="ECO:0007669"/>
    <property type="project" value="UniProtKB-EC"/>
</dbReference>
<dbReference type="AlphaFoldDB" id="A0A7X6DFV8"/>
<gene>
    <name evidence="5" type="ORF">RAMLITH_11210</name>
</gene>
<dbReference type="EMBL" id="VTOX01000003">
    <property type="protein sequence ID" value="NKE66390.1"/>
    <property type="molecule type" value="Genomic_DNA"/>
</dbReference>
<dbReference type="Gene3D" id="3.20.20.120">
    <property type="entry name" value="Enolase-like C-terminal domain"/>
    <property type="match status" value="1"/>
</dbReference>
<dbReference type="InterPro" id="IPR013341">
    <property type="entry name" value="Mandelate_racemase_N_dom"/>
</dbReference>
<dbReference type="SMART" id="SM00922">
    <property type="entry name" value="MR_MLE"/>
    <property type="match status" value="1"/>
</dbReference>
<comment type="catalytic activity">
    <reaction evidence="1">
        <text>D-glucarate = 5-dehydro-4-deoxy-D-glucarate + H2O</text>
        <dbReference type="Rhea" id="RHEA:14573"/>
        <dbReference type="ChEBI" id="CHEBI:15377"/>
        <dbReference type="ChEBI" id="CHEBI:30612"/>
        <dbReference type="ChEBI" id="CHEBI:42819"/>
        <dbReference type="EC" id="4.2.1.40"/>
    </reaction>
</comment>
<evidence type="ECO:0000313" key="5">
    <source>
        <dbReference type="EMBL" id="NKE66390.1"/>
    </source>
</evidence>
<dbReference type="Pfam" id="PF02746">
    <property type="entry name" value="MR_MLE_N"/>
    <property type="match status" value="1"/>
</dbReference>
<dbReference type="Proteomes" id="UP000521868">
    <property type="component" value="Unassembled WGS sequence"/>
</dbReference>
<dbReference type="RefSeq" id="WP_168107500.1">
    <property type="nucleotide sequence ID" value="NZ_VTOX01000003.1"/>
</dbReference>
<dbReference type="Gene3D" id="3.30.390.10">
    <property type="entry name" value="Enolase-like, N-terminal domain"/>
    <property type="match status" value="1"/>
</dbReference>
<feature type="domain" description="Mandelate racemase/muconate lactonizing enzyme C-terminal" evidence="4">
    <location>
        <begin position="151"/>
        <end position="252"/>
    </location>
</feature>
<dbReference type="Pfam" id="PF13378">
    <property type="entry name" value="MR_MLE_C"/>
    <property type="match status" value="1"/>
</dbReference>
<sequence>MSTIQSIEIVDFEFESANKARVGVGQLVTFKRDSAIRVVKNAIAITTDDGLRGEYVTNWVASPATRGELDMLVPFLIGRDALAREEIYDDLKREIRQWSGMGHGPLDIALWDLAGKKYQASISEMIGGYRKRLPVYASTYLGDDEGGLHCKEAYADFARQCYERGFRSFKIHGWNDGDARREAQNVLHVAKEVGDRMTLMLDPANQLRKFSDALYVGRACDEGNYFWYEDPMRDNGKSAFMHKKLREMIRTPLLITEYVRGIEPKADFLVAGGTDFLRVDPEYDHGITGGLRIAHLGEAFGLDVEVHACGPAHRHLMSAMRNSNFYELALVGPDCPNMVAPVYLCGYTDQLDCCGPDGCVEVPSGPGLGVTYDWDFIRRNAVATKVYR</sequence>
<evidence type="ECO:0000256" key="3">
    <source>
        <dbReference type="ARBA" id="ARBA00011973"/>
    </source>
</evidence>
<evidence type="ECO:0000313" key="6">
    <source>
        <dbReference type="Proteomes" id="UP000521868"/>
    </source>
</evidence>
<reference evidence="5 6" key="1">
    <citation type="journal article" date="2020" name="Nature">
        <title>Bacterial chemolithoautotrophy via manganese oxidation.</title>
        <authorList>
            <person name="Yu H."/>
            <person name="Leadbetter J.R."/>
        </authorList>
    </citation>
    <scope>NUCLEOTIDE SEQUENCE [LARGE SCALE GENOMIC DNA]</scope>
    <source>
        <strain evidence="5 6">RBP-1</strain>
    </source>
</reference>
<dbReference type="PANTHER" id="PTHR48080">
    <property type="entry name" value="D-GALACTONATE DEHYDRATASE-RELATED"/>
    <property type="match status" value="1"/>
</dbReference>
<dbReference type="InterPro" id="IPR013342">
    <property type="entry name" value="Mandelate_racemase_C"/>
</dbReference>
<protein>
    <recommendedName>
        <fullName evidence="3">glucarate dehydratase</fullName>
        <ecNumber evidence="3">4.2.1.40</ecNumber>
    </recommendedName>
</protein>
<comment type="caution">
    <text evidence="5">The sequence shown here is derived from an EMBL/GenBank/DDBJ whole genome shotgun (WGS) entry which is preliminary data.</text>
</comment>
<evidence type="ECO:0000256" key="1">
    <source>
        <dbReference type="ARBA" id="ARBA00001426"/>
    </source>
</evidence>
<name>A0A7X6DFV8_9BURK</name>
<dbReference type="InterPro" id="IPR029017">
    <property type="entry name" value="Enolase-like_N"/>
</dbReference>
<proteinExistence type="predicted"/>
<dbReference type="SUPFAM" id="SSF54826">
    <property type="entry name" value="Enolase N-terminal domain-like"/>
    <property type="match status" value="1"/>
</dbReference>
<organism evidence="5 6">
    <name type="scientific">Ramlibacter lithotrophicus</name>
    <dbReference type="NCBI Taxonomy" id="2606681"/>
    <lineage>
        <taxon>Bacteria</taxon>
        <taxon>Pseudomonadati</taxon>
        <taxon>Pseudomonadota</taxon>
        <taxon>Betaproteobacteria</taxon>
        <taxon>Burkholderiales</taxon>
        <taxon>Comamonadaceae</taxon>
        <taxon>Ramlibacter</taxon>
    </lineage>
</organism>
<evidence type="ECO:0000259" key="4">
    <source>
        <dbReference type="SMART" id="SM00922"/>
    </source>
</evidence>